<protein>
    <submittedName>
        <fullName evidence="1">Polyketide cyclase</fullName>
    </submittedName>
</protein>
<dbReference type="OrthoDB" id="4539871at2"/>
<reference evidence="1 2" key="1">
    <citation type="submission" date="2018-03" db="EMBL/GenBank/DDBJ databases">
        <title>Aquarubrobacter algicola gen. nov., sp. nov., a novel actinobacterium isolated from shallow eutrophic lake during the end of cyanobacterial harmful algal blooms.</title>
        <authorList>
            <person name="Chun S.J."/>
        </authorList>
    </citation>
    <scope>NUCLEOTIDE SEQUENCE [LARGE SCALE GENOMIC DNA]</scope>
    <source>
        <strain evidence="1 2">Seoho-28</strain>
    </source>
</reference>
<accession>A0A2T4UJV3</accession>
<name>A0A2T4UJV3_9ACTN</name>
<dbReference type="PANTHER" id="PTHR38436:SF1">
    <property type="entry name" value="ESTER CYCLASE"/>
    <property type="match status" value="1"/>
</dbReference>
<dbReference type="InterPro" id="IPR009959">
    <property type="entry name" value="Cyclase_SnoaL-like"/>
</dbReference>
<keyword evidence="2" id="KW-1185">Reference proteome</keyword>
<gene>
    <name evidence="1" type="ORF">C7Y72_07465</name>
</gene>
<dbReference type="EMBL" id="PYYB01000001">
    <property type="protein sequence ID" value="PTL59495.1"/>
    <property type="molecule type" value="Genomic_DNA"/>
</dbReference>
<dbReference type="SUPFAM" id="SSF54427">
    <property type="entry name" value="NTF2-like"/>
    <property type="match status" value="1"/>
</dbReference>
<dbReference type="Proteomes" id="UP000240739">
    <property type="component" value="Unassembled WGS sequence"/>
</dbReference>
<dbReference type="GO" id="GO:0030638">
    <property type="term" value="P:polyketide metabolic process"/>
    <property type="evidence" value="ECO:0007669"/>
    <property type="project" value="InterPro"/>
</dbReference>
<evidence type="ECO:0000313" key="2">
    <source>
        <dbReference type="Proteomes" id="UP000240739"/>
    </source>
</evidence>
<dbReference type="Gene3D" id="3.10.450.50">
    <property type="match status" value="1"/>
</dbReference>
<dbReference type="PANTHER" id="PTHR38436">
    <property type="entry name" value="POLYKETIDE CYCLASE SNOAL-LIKE DOMAIN"/>
    <property type="match status" value="1"/>
</dbReference>
<organism evidence="1 2">
    <name type="scientific">Paraconexibacter algicola</name>
    <dbReference type="NCBI Taxonomy" id="2133960"/>
    <lineage>
        <taxon>Bacteria</taxon>
        <taxon>Bacillati</taxon>
        <taxon>Actinomycetota</taxon>
        <taxon>Thermoleophilia</taxon>
        <taxon>Solirubrobacterales</taxon>
        <taxon>Paraconexibacteraceae</taxon>
        <taxon>Paraconexibacter</taxon>
    </lineage>
</organism>
<dbReference type="Pfam" id="PF07366">
    <property type="entry name" value="SnoaL"/>
    <property type="match status" value="1"/>
</dbReference>
<sequence length="141" mass="15376">MTTTTLLAAYPGRYFAAWNGRDLDAVAPILADAFHWTDPLLPAPLEHLDAAHGFFTGSWGAFPDLRFELIGEPLVDEAAARVAQEWRMLGTHSGEFPPLPVTGKPFDVTGTDVFTVDEDGRATVVRAYYDALGLMRQLGLA</sequence>
<evidence type="ECO:0000313" key="1">
    <source>
        <dbReference type="EMBL" id="PTL59495.1"/>
    </source>
</evidence>
<comment type="caution">
    <text evidence="1">The sequence shown here is derived from an EMBL/GenBank/DDBJ whole genome shotgun (WGS) entry which is preliminary data.</text>
</comment>
<dbReference type="RefSeq" id="WP_107568140.1">
    <property type="nucleotide sequence ID" value="NZ_PYYB01000001.1"/>
</dbReference>
<dbReference type="AlphaFoldDB" id="A0A2T4UJV3"/>
<proteinExistence type="predicted"/>
<dbReference type="InterPro" id="IPR032710">
    <property type="entry name" value="NTF2-like_dom_sf"/>
</dbReference>